<protein>
    <submittedName>
        <fullName evidence="1">Uncharacterized protein</fullName>
    </submittedName>
</protein>
<evidence type="ECO:0000313" key="2">
    <source>
        <dbReference type="Proteomes" id="UP001266305"/>
    </source>
</evidence>
<accession>A0ABQ9UYR6</accession>
<proteinExistence type="predicted"/>
<dbReference type="Gene3D" id="3.90.920.10">
    <property type="entry name" value="DNA primase, PRIM domain"/>
    <property type="match status" value="1"/>
</dbReference>
<reference evidence="1 2" key="1">
    <citation type="submission" date="2023-05" db="EMBL/GenBank/DDBJ databases">
        <title>B98-5 Cell Line De Novo Hybrid Assembly: An Optical Mapping Approach.</title>
        <authorList>
            <person name="Kananen K."/>
            <person name="Auerbach J.A."/>
            <person name="Kautto E."/>
            <person name="Blachly J.S."/>
        </authorList>
    </citation>
    <scope>NUCLEOTIDE SEQUENCE [LARGE SCALE GENOMIC DNA]</scope>
    <source>
        <strain evidence="1">B95-8</strain>
        <tissue evidence="1">Cell line</tissue>
    </source>
</reference>
<sequence>METFDPTELPELLKLYYRRLFPYSQYYRWLNYGGGDGGGEWGQEQINDHVKRGQCARLCAAGLLMLSRARPTTS</sequence>
<name>A0ABQ9UYR6_SAGOE</name>
<dbReference type="Proteomes" id="UP001266305">
    <property type="component" value="Unassembled WGS sequence"/>
</dbReference>
<keyword evidence="2" id="KW-1185">Reference proteome</keyword>
<organism evidence="1 2">
    <name type="scientific">Saguinus oedipus</name>
    <name type="common">Cotton-top tamarin</name>
    <name type="synonym">Oedipomidas oedipus</name>
    <dbReference type="NCBI Taxonomy" id="9490"/>
    <lineage>
        <taxon>Eukaryota</taxon>
        <taxon>Metazoa</taxon>
        <taxon>Chordata</taxon>
        <taxon>Craniata</taxon>
        <taxon>Vertebrata</taxon>
        <taxon>Euteleostomi</taxon>
        <taxon>Mammalia</taxon>
        <taxon>Eutheria</taxon>
        <taxon>Euarchontoglires</taxon>
        <taxon>Primates</taxon>
        <taxon>Haplorrhini</taxon>
        <taxon>Platyrrhini</taxon>
        <taxon>Cebidae</taxon>
        <taxon>Callitrichinae</taxon>
        <taxon>Saguinus</taxon>
    </lineage>
</organism>
<gene>
    <name evidence="1" type="ORF">P7K49_019662</name>
</gene>
<dbReference type="EMBL" id="JASSZA010000009">
    <property type="protein sequence ID" value="KAK2101995.1"/>
    <property type="molecule type" value="Genomic_DNA"/>
</dbReference>
<comment type="caution">
    <text evidence="1">The sequence shown here is derived from an EMBL/GenBank/DDBJ whole genome shotgun (WGS) entry which is preliminary data.</text>
</comment>
<evidence type="ECO:0000313" key="1">
    <source>
        <dbReference type="EMBL" id="KAK2101995.1"/>
    </source>
</evidence>